<feature type="compositionally biased region" description="Basic and acidic residues" evidence="1">
    <location>
        <begin position="39"/>
        <end position="52"/>
    </location>
</feature>
<reference evidence="2" key="1">
    <citation type="journal article" date="2023" name="Science">
        <title>Genome structures resolve the early diversification of teleost fishes.</title>
        <authorList>
            <person name="Parey E."/>
            <person name="Louis A."/>
            <person name="Montfort J."/>
            <person name="Bouchez O."/>
            <person name="Roques C."/>
            <person name="Iampietro C."/>
            <person name="Lluch J."/>
            <person name="Castinel A."/>
            <person name="Donnadieu C."/>
            <person name="Desvignes T."/>
            <person name="Floi Bucao C."/>
            <person name="Jouanno E."/>
            <person name="Wen M."/>
            <person name="Mejri S."/>
            <person name="Dirks R."/>
            <person name="Jansen H."/>
            <person name="Henkel C."/>
            <person name="Chen W.J."/>
            <person name="Zahm M."/>
            <person name="Cabau C."/>
            <person name="Klopp C."/>
            <person name="Thompson A.W."/>
            <person name="Robinson-Rechavi M."/>
            <person name="Braasch I."/>
            <person name="Lecointre G."/>
            <person name="Bobe J."/>
            <person name="Postlethwait J.H."/>
            <person name="Berthelot C."/>
            <person name="Roest Crollius H."/>
            <person name="Guiguen Y."/>
        </authorList>
    </citation>
    <scope>NUCLEOTIDE SEQUENCE</scope>
    <source>
        <strain evidence="2">WJC10195</strain>
    </source>
</reference>
<evidence type="ECO:0000313" key="3">
    <source>
        <dbReference type="Proteomes" id="UP001152622"/>
    </source>
</evidence>
<protein>
    <submittedName>
        <fullName evidence="2">Uncharacterized protein</fullName>
    </submittedName>
</protein>
<keyword evidence="3" id="KW-1185">Reference proteome</keyword>
<organism evidence="2 3">
    <name type="scientific">Synaphobranchus kaupii</name>
    <name type="common">Kaup's arrowtooth eel</name>
    <dbReference type="NCBI Taxonomy" id="118154"/>
    <lineage>
        <taxon>Eukaryota</taxon>
        <taxon>Metazoa</taxon>
        <taxon>Chordata</taxon>
        <taxon>Craniata</taxon>
        <taxon>Vertebrata</taxon>
        <taxon>Euteleostomi</taxon>
        <taxon>Actinopterygii</taxon>
        <taxon>Neopterygii</taxon>
        <taxon>Teleostei</taxon>
        <taxon>Anguilliformes</taxon>
        <taxon>Synaphobranchidae</taxon>
        <taxon>Synaphobranchus</taxon>
    </lineage>
</organism>
<sequence length="119" mass="13171">MKASTETRRKNRHPQPPSKSPPIPASSLFKQRTGTLRTESSKEFSGARREPSDLDSPAAERASLLLWLKGAAYLRDCRMHPGFCRPASLHVSAAVVFAGRTNPRVYVPGSFEQHELALD</sequence>
<accession>A0A9Q1J3Y5</accession>
<evidence type="ECO:0000313" key="2">
    <source>
        <dbReference type="EMBL" id="KAJ8365211.1"/>
    </source>
</evidence>
<gene>
    <name evidence="2" type="ORF">SKAU_G00140420</name>
</gene>
<name>A0A9Q1J3Y5_SYNKA</name>
<feature type="region of interest" description="Disordered" evidence="1">
    <location>
        <begin position="1"/>
        <end position="57"/>
    </location>
</feature>
<dbReference type="EMBL" id="JAINUF010000004">
    <property type="protein sequence ID" value="KAJ8365211.1"/>
    <property type="molecule type" value="Genomic_DNA"/>
</dbReference>
<dbReference type="AlphaFoldDB" id="A0A9Q1J3Y5"/>
<dbReference type="Proteomes" id="UP001152622">
    <property type="component" value="Chromosome 4"/>
</dbReference>
<feature type="compositionally biased region" description="Pro residues" evidence="1">
    <location>
        <begin position="14"/>
        <end position="24"/>
    </location>
</feature>
<feature type="compositionally biased region" description="Polar residues" evidence="1">
    <location>
        <begin position="28"/>
        <end position="38"/>
    </location>
</feature>
<comment type="caution">
    <text evidence="2">The sequence shown here is derived from an EMBL/GenBank/DDBJ whole genome shotgun (WGS) entry which is preliminary data.</text>
</comment>
<proteinExistence type="predicted"/>
<evidence type="ECO:0000256" key="1">
    <source>
        <dbReference type="SAM" id="MobiDB-lite"/>
    </source>
</evidence>